<name>A0A915KNV1_ROMCU</name>
<keyword evidence="1" id="KW-1185">Reference proteome</keyword>
<dbReference type="WBParaSite" id="nRc.2.0.1.t40527-RA">
    <property type="protein sequence ID" value="nRc.2.0.1.t40527-RA"/>
    <property type="gene ID" value="nRc.2.0.1.g40527"/>
</dbReference>
<sequence length="116" mass="13181">MAKEHPKGCFKAVKDKDVISSHVMEYFHLYLFQHEVIMQIDHTTVKASLKKPNFYALIARLGFALVEFKLSFHTQKGPANDSTNASSCLPKLGARATHDMDDAFLHRPEGNFMMIQ</sequence>
<proteinExistence type="predicted"/>
<organism evidence="1 2">
    <name type="scientific">Romanomermis culicivorax</name>
    <name type="common">Nematode worm</name>
    <dbReference type="NCBI Taxonomy" id="13658"/>
    <lineage>
        <taxon>Eukaryota</taxon>
        <taxon>Metazoa</taxon>
        <taxon>Ecdysozoa</taxon>
        <taxon>Nematoda</taxon>
        <taxon>Enoplea</taxon>
        <taxon>Dorylaimia</taxon>
        <taxon>Mermithida</taxon>
        <taxon>Mermithoidea</taxon>
        <taxon>Mermithidae</taxon>
        <taxon>Romanomermis</taxon>
    </lineage>
</organism>
<dbReference type="Proteomes" id="UP000887565">
    <property type="component" value="Unplaced"/>
</dbReference>
<reference evidence="2" key="1">
    <citation type="submission" date="2022-11" db="UniProtKB">
        <authorList>
            <consortium name="WormBaseParasite"/>
        </authorList>
    </citation>
    <scope>IDENTIFICATION</scope>
</reference>
<evidence type="ECO:0000313" key="2">
    <source>
        <dbReference type="WBParaSite" id="nRc.2.0.1.t40527-RA"/>
    </source>
</evidence>
<dbReference type="AlphaFoldDB" id="A0A915KNV1"/>
<protein>
    <submittedName>
        <fullName evidence="2">Reverse transcriptase RNase H-like domain-containing protein</fullName>
    </submittedName>
</protein>
<accession>A0A915KNV1</accession>
<evidence type="ECO:0000313" key="1">
    <source>
        <dbReference type="Proteomes" id="UP000887565"/>
    </source>
</evidence>